<accession>A0AAD4LIX6</accession>
<name>A0AAD4LIX6_9AGAM</name>
<protein>
    <recommendedName>
        <fullName evidence="4">Secreted protein</fullName>
    </recommendedName>
</protein>
<feature type="chain" id="PRO_5042010022" description="Secreted protein" evidence="1">
    <location>
        <begin position="18"/>
        <end position="104"/>
    </location>
</feature>
<reference evidence="2" key="1">
    <citation type="submission" date="2022-01" db="EMBL/GenBank/DDBJ databases">
        <title>Comparative genomics reveals a dynamic genome evolution in the ectomycorrhizal milk-cap (Lactarius) mushrooms.</title>
        <authorList>
            <consortium name="DOE Joint Genome Institute"/>
            <person name="Lebreton A."/>
            <person name="Tang N."/>
            <person name="Kuo A."/>
            <person name="LaButti K."/>
            <person name="Drula E."/>
            <person name="Barry K."/>
            <person name="Clum A."/>
            <person name="Lipzen A."/>
            <person name="Mousain D."/>
            <person name="Ng V."/>
            <person name="Wang R."/>
            <person name="Wang X."/>
            <person name="Dai Y."/>
            <person name="Henrissat B."/>
            <person name="Grigoriev I.V."/>
            <person name="Guerin-Laguette A."/>
            <person name="Yu F."/>
            <person name="Martin F.M."/>
        </authorList>
    </citation>
    <scope>NUCLEOTIDE SEQUENCE</scope>
    <source>
        <strain evidence="2">QP</strain>
    </source>
</reference>
<evidence type="ECO:0000256" key="1">
    <source>
        <dbReference type="SAM" id="SignalP"/>
    </source>
</evidence>
<proteinExistence type="predicted"/>
<sequence>MILYILILLCMIIDYHSDSVHPPVRTNASFSRTPIETATAAHRHAQMVGPVGCVCTVERTDAGVLQLAGSCPISRQTTSQLSGHPTERGFISRRSYHKLLSLPV</sequence>
<organism evidence="2 3">
    <name type="scientific">Lactarius akahatsu</name>
    <dbReference type="NCBI Taxonomy" id="416441"/>
    <lineage>
        <taxon>Eukaryota</taxon>
        <taxon>Fungi</taxon>
        <taxon>Dikarya</taxon>
        <taxon>Basidiomycota</taxon>
        <taxon>Agaricomycotina</taxon>
        <taxon>Agaricomycetes</taxon>
        <taxon>Russulales</taxon>
        <taxon>Russulaceae</taxon>
        <taxon>Lactarius</taxon>
    </lineage>
</organism>
<dbReference type="AlphaFoldDB" id="A0AAD4LIX6"/>
<dbReference type="EMBL" id="JAKELL010000013">
    <property type="protein sequence ID" value="KAH8994847.1"/>
    <property type="molecule type" value="Genomic_DNA"/>
</dbReference>
<dbReference type="Proteomes" id="UP001201163">
    <property type="component" value="Unassembled WGS sequence"/>
</dbReference>
<feature type="signal peptide" evidence="1">
    <location>
        <begin position="1"/>
        <end position="17"/>
    </location>
</feature>
<evidence type="ECO:0008006" key="4">
    <source>
        <dbReference type="Google" id="ProtNLM"/>
    </source>
</evidence>
<evidence type="ECO:0000313" key="2">
    <source>
        <dbReference type="EMBL" id="KAH8994847.1"/>
    </source>
</evidence>
<keyword evidence="3" id="KW-1185">Reference proteome</keyword>
<comment type="caution">
    <text evidence="2">The sequence shown here is derived from an EMBL/GenBank/DDBJ whole genome shotgun (WGS) entry which is preliminary data.</text>
</comment>
<gene>
    <name evidence="2" type="ORF">EDB92DRAFT_232552</name>
</gene>
<keyword evidence="1" id="KW-0732">Signal</keyword>
<evidence type="ECO:0000313" key="3">
    <source>
        <dbReference type="Proteomes" id="UP001201163"/>
    </source>
</evidence>